<dbReference type="PANTHER" id="PTHR11758">
    <property type="entry name" value="40S RIBOSOMAL PROTEIN S15A"/>
    <property type="match status" value="1"/>
</dbReference>
<evidence type="ECO:0000313" key="9">
    <source>
        <dbReference type="Proteomes" id="UP000593580"/>
    </source>
</evidence>
<dbReference type="Pfam" id="PF00410">
    <property type="entry name" value="Ribosomal_S8"/>
    <property type="match status" value="1"/>
</dbReference>
<comment type="subunit">
    <text evidence="5 6">Part of the 30S ribosomal subunit. Contacts proteins S5 and S12.</text>
</comment>
<dbReference type="KEGG" id="spal:FM071_00940"/>
<evidence type="ECO:0000256" key="5">
    <source>
        <dbReference type="ARBA" id="ARBA00046740"/>
    </source>
</evidence>
<dbReference type="GO" id="GO:0019843">
    <property type="term" value="F:rRNA binding"/>
    <property type="evidence" value="ECO:0007669"/>
    <property type="project" value="UniProtKB-UniRule"/>
</dbReference>
<proteinExistence type="inferred from homology"/>
<evidence type="ECO:0000256" key="2">
    <source>
        <dbReference type="ARBA" id="ARBA00022980"/>
    </source>
</evidence>
<dbReference type="InterPro" id="IPR000630">
    <property type="entry name" value="Ribosomal_uS8"/>
</dbReference>
<sequence>MAINDLVSDALTRIRNAGMRRLATTTLVHSKSVEAVVSILVDKGYLDSFNVIEDGVKKTIKVVLKYDDNEKCVINEMKRVSKPGRRVYKGRDDIKRFKNGYGTIIVSTSHGVLPNDKAYELGIGGEVMCTVW</sequence>
<comment type="function">
    <text evidence="6">One of the primary rRNA binding proteins, it binds directly to 16S rRNA central domain where it helps coordinate assembly of the platform of the 30S subunit.</text>
</comment>
<keyword evidence="3 6" id="KW-0687">Ribonucleoprotein</keyword>
<evidence type="ECO:0000256" key="1">
    <source>
        <dbReference type="ARBA" id="ARBA00006471"/>
    </source>
</evidence>
<comment type="similarity">
    <text evidence="1 6 7">Belongs to the universal ribosomal protein uS8 family.</text>
</comment>
<keyword evidence="6" id="KW-0694">RNA-binding</keyword>
<dbReference type="GO" id="GO:0005840">
    <property type="term" value="C:ribosome"/>
    <property type="evidence" value="ECO:0007669"/>
    <property type="project" value="UniProtKB-KW"/>
</dbReference>
<keyword evidence="9" id="KW-1185">Reference proteome</keyword>
<dbReference type="RefSeq" id="WP_193111185.1">
    <property type="nucleotide sequence ID" value="NZ_CP041406.1"/>
</dbReference>
<dbReference type="HAMAP" id="MF_01302_B">
    <property type="entry name" value="Ribosomal_uS8_B"/>
    <property type="match status" value="1"/>
</dbReference>
<dbReference type="Gene3D" id="3.30.1490.10">
    <property type="match status" value="1"/>
</dbReference>
<dbReference type="GO" id="GO:1990904">
    <property type="term" value="C:ribonucleoprotein complex"/>
    <property type="evidence" value="ECO:0007669"/>
    <property type="project" value="UniProtKB-KW"/>
</dbReference>
<dbReference type="Proteomes" id="UP000593580">
    <property type="component" value="Chromosome"/>
</dbReference>
<dbReference type="GO" id="GO:0006412">
    <property type="term" value="P:translation"/>
    <property type="evidence" value="ECO:0007669"/>
    <property type="project" value="UniProtKB-UniRule"/>
</dbReference>
<keyword evidence="2 6" id="KW-0689">Ribosomal protein</keyword>
<organism evidence="8 9">
    <name type="scientific">Sulfurimonas paralvinellae</name>
    <dbReference type="NCBI Taxonomy" id="317658"/>
    <lineage>
        <taxon>Bacteria</taxon>
        <taxon>Pseudomonadati</taxon>
        <taxon>Campylobacterota</taxon>
        <taxon>Epsilonproteobacteria</taxon>
        <taxon>Campylobacterales</taxon>
        <taxon>Sulfurimonadaceae</taxon>
        <taxon>Sulfurimonas</taxon>
    </lineage>
</organism>
<dbReference type="SUPFAM" id="SSF56047">
    <property type="entry name" value="Ribosomal protein S8"/>
    <property type="match status" value="1"/>
</dbReference>
<dbReference type="Gene3D" id="3.30.1370.30">
    <property type="match status" value="1"/>
</dbReference>
<dbReference type="FunFam" id="3.30.1490.10:FF:000001">
    <property type="entry name" value="30S ribosomal protein S8"/>
    <property type="match status" value="1"/>
</dbReference>
<dbReference type="NCBIfam" id="NF001109">
    <property type="entry name" value="PRK00136.1"/>
    <property type="match status" value="1"/>
</dbReference>
<protein>
    <recommendedName>
        <fullName evidence="4 6">Small ribosomal subunit protein uS8</fullName>
    </recommendedName>
</protein>
<dbReference type="InterPro" id="IPR035987">
    <property type="entry name" value="Ribosomal_uS8_sf"/>
</dbReference>
<accession>A0A7M1B5C3</accession>
<keyword evidence="6" id="KW-0699">rRNA-binding</keyword>
<evidence type="ECO:0000256" key="7">
    <source>
        <dbReference type="RuleBase" id="RU003660"/>
    </source>
</evidence>
<dbReference type="GO" id="GO:0003735">
    <property type="term" value="F:structural constituent of ribosome"/>
    <property type="evidence" value="ECO:0007669"/>
    <property type="project" value="InterPro"/>
</dbReference>
<evidence type="ECO:0000256" key="4">
    <source>
        <dbReference type="ARBA" id="ARBA00035258"/>
    </source>
</evidence>
<gene>
    <name evidence="6 8" type="primary">rpsH</name>
    <name evidence="8" type="ORF">FM071_00940</name>
</gene>
<evidence type="ECO:0000256" key="3">
    <source>
        <dbReference type="ARBA" id="ARBA00023274"/>
    </source>
</evidence>
<dbReference type="EMBL" id="CP041406">
    <property type="protein sequence ID" value="QOP44937.1"/>
    <property type="molecule type" value="Genomic_DNA"/>
</dbReference>
<dbReference type="GO" id="GO:0005737">
    <property type="term" value="C:cytoplasm"/>
    <property type="evidence" value="ECO:0007669"/>
    <property type="project" value="UniProtKB-ARBA"/>
</dbReference>
<dbReference type="InterPro" id="IPR047863">
    <property type="entry name" value="Ribosomal_uS8_CS"/>
</dbReference>
<evidence type="ECO:0000313" key="8">
    <source>
        <dbReference type="EMBL" id="QOP44937.1"/>
    </source>
</evidence>
<name>A0A7M1B5C3_9BACT</name>
<dbReference type="AlphaFoldDB" id="A0A7M1B5C3"/>
<evidence type="ECO:0000256" key="6">
    <source>
        <dbReference type="HAMAP-Rule" id="MF_01302"/>
    </source>
</evidence>
<dbReference type="PROSITE" id="PS00053">
    <property type="entry name" value="RIBOSOMAL_S8"/>
    <property type="match status" value="1"/>
</dbReference>
<reference evidence="8 9" key="1">
    <citation type="submission" date="2019-07" db="EMBL/GenBank/DDBJ databases">
        <title>Sulfurimonas paralvinellae sp. nov., a novel mesophilic, hydrogen- and sulfur-oxidizing chemolithoautotroph within the Epsilonproteo- bacteria isolated from a deep-sea hydrothermal vent polychaete nest, reclassification of Thiomicrospira denitrificans as Sulfurimonas denitrificans comb. nov. and emended description of the genus Sulfurimonas.</title>
        <authorList>
            <person name="Wang S."/>
            <person name="Jiang L."/>
            <person name="Shao Z."/>
        </authorList>
    </citation>
    <scope>NUCLEOTIDE SEQUENCE [LARGE SCALE GENOMIC DNA]</scope>
    <source>
        <strain evidence="8 9">GO25</strain>
    </source>
</reference>